<feature type="domain" description="DUF11" evidence="2">
    <location>
        <begin position="2019"/>
        <end position="2136"/>
    </location>
</feature>
<dbReference type="InterPro" id="IPR001434">
    <property type="entry name" value="OmcB-like_DUF11"/>
</dbReference>
<feature type="domain" description="DUF11" evidence="2">
    <location>
        <begin position="1507"/>
        <end position="1593"/>
    </location>
</feature>
<feature type="domain" description="DUF11" evidence="2">
    <location>
        <begin position="2149"/>
        <end position="2237"/>
    </location>
</feature>
<organism evidence="3 4">
    <name type="scientific">Paenibacillus spiritus</name>
    <dbReference type="NCBI Taxonomy" id="2496557"/>
    <lineage>
        <taxon>Bacteria</taxon>
        <taxon>Bacillati</taxon>
        <taxon>Bacillota</taxon>
        <taxon>Bacilli</taxon>
        <taxon>Bacillales</taxon>
        <taxon>Paenibacillaceae</taxon>
        <taxon>Paenibacillus</taxon>
    </lineage>
</organism>
<feature type="domain" description="DUF11" evidence="2">
    <location>
        <begin position="1766"/>
        <end position="1864"/>
    </location>
</feature>
<name>A0A5J5FZD4_9BACL</name>
<feature type="region of interest" description="Disordered" evidence="1">
    <location>
        <begin position="284"/>
        <end position="303"/>
    </location>
</feature>
<feature type="domain" description="DUF11" evidence="2">
    <location>
        <begin position="1894"/>
        <end position="1995"/>
    </location>
</feature>
<dbReference type="InterPro" id="IPR013783">
    <property type="entry name" value="Ig-like_fold"/>
</dbReference>
<evidence type="ECO:0000259" key="2">
    <source>
        <dbReference type="Pfam" id="PF01345"/>
    </source>
</evidence>
<feature type="domain" description="DUF11" evidence="2">
    <location>
        <begin position="1252"/>
        <end position="1359"/>
    </location>
</feature>
<dbReference type="Proteomes" id="UP000367750">
    <property type="component" value="Unassembled WGS sequence"/>
</dbReference>
<feature type="compositionally biased region" description="Polar residues" evidence="1">
    <location>
        <begin position="284"/>
        <end position="302"/>
    </location>
</feature>
<reference evidence="3 4" key="1">
    <citation type="submission" date="2019-09" db="EMBL/GenBank/DDBJ databases">
        <title>Bacillus ochoae sp. nov., Paenibacillus whitsoniae sp. nov., Paenibacillus spiritus sp. nov. Isolated from the Mars Exploration Rover during spacecraft assembly.</title>
        <authorList>
            <person name="Seuylemezian A."/>
            <person name="Vaishampayan P."/>
        </authorList>
    </citation>
    <scope>NUCLEOTIDE SEQUENCE [LARGE SCALE GENOMIC DNA]</scope>
    <source>
        <strain evidence="3 4">MER_111</strain>
    </source>
</reference>
<dbReference type="Gene3D" id="2.60.40.10">
    <property type="entry name" value="Immunoglobulins"/>
    <property type="match status" value="1"/>
</dbReference>
<feature type="domain" description="DUF11" evidence="2">
    <location>
        <begin position="1637"/>
        <end position="1739"/>
    </location>
</feature>
<dbReference type="InterPro" id="IPR047589">
    <property type="entry name" value="DUF11_rpt"/>
</dbReference>
<feature type="domain" description="DUF11" evidence="2">
    <location>
        <begin position="352"/>
        <end position="453"/>
    </location>
</feature>
<feature type="domain" description="DUF11" evidence="2">
    <location>
        <begin position="613"/>
        <end position="716"/>
    </location>
</feature>
<feature type="domain" description="DUF11" evidence="2">
    <location>
        <begin position="484"/>
        <end position="591"/>
    </location>
</feature>
<feature type="domain" description="DUF11" evidence="2">
    <location>
        <begin position="1381"/>
        <end position="1483"/>
    </location>
</feature>
<feature type="domain" description="DUF11" evidence="2">
    <location>
        <begin position="870"/>
        <end position="970"/>
    </location>
</feature>
<dbReference type="InterPro" id="IPR051172">
    <property type="entry name" value="Chlamydia_OmcB"/>
</dbReference>
<dbReference type="Pfam" id="PF01345">
    <property type="entry name" value="DUF11"/>
    <property type="match status" value="15"/>
</dbReference>
<comment type="caution">
    <text evidence="3">The sequence shown here is derived from an EMBL/GenBank/DDBJ whole genome shotgun (WGS) entry which is preliminary data.</text>
</comment>
<dbReference type="PANTHER" id="PTHR34819">
    <property type="entry name" value="LARGE CYSTEINE-RICH PERIPLASMIC PROTEIN OMCB"/>
    <property type="match status" value="1"/>
</dbReference>
<sequence length="2239" mass="219556">MSTIPLVVRATINATGAVTFTGNTLGLSRSDTAGVPGTQDSIGAFTTVNTASVYNSYPAGTTSLYTANSSAAILNLPPSSTVLYAELIWGGSYINGTVNLSAQINNPVSLTLPSGTVISVSPDSATSNNVDLGNGASAYVRSANVTSYIQLGGAGRYITGGVAGTIVISGDPTANHAGWTLGVIYQNPSLPFRNMSLRAGAVLVQSTSAPVTTTLTGFATPVSGALGGRALFSAQEGDANRAGDQALFGPNAASLAALSGPNNFANNFFASQINNDAGLIDTTGTFGSRNQTNGSPGSNISGGRQGWDITNVDISPRLVNNQASAVLTLTTSGDAYVVNANAIQVDINAPKITVTKSAGAAGAVVGDLLTYTVTVANTGTANATSAVLTDALPAGLVFVGGSVSVAGVSRPGFDIVAGVPLGTVNFGTSVTVVYQARVSSLPSPQQVANTASAAFTFQSVSGGPVLTGVVPSNTVTLPVYSPVLAISKSASQTAAVVGDTLTYTLSVSNSGNIGASVTLTDNIPSGSTYVPGSFTVSGTPVAGKPAAGIAIGTVASGQTVTARFSVLVSSLPSPPALTDQATAAYTYQVPDGRTLSGNAASNSLTLPVSVPNVSVVKSVSQSEAAVGQTLTYTAVVANNGASPLTAVTLTDALPAGSTFVAGSVSLSGTPLPAADPATGIPIGTLAPGASAAAVFRVSVAAVPSSGSLNNRASAAYNSGAFSGIAQSNTVTTAVYLPVITAVKSASAASALVGGMLVYRIRIANTGNLGAEVTFSDTPPSGTTFVPGSVTVGGVARPAASPLGGIELGTVAPGADTEVAFTVSVNSLPSPAVLLNQGTAAYRYQLPGGSGPFTGSALTNTISTPVSAPNLTLTKTAGTAAVAVGENLTYTLTAANSGAALLENIILSDTLPAGTTFVAGSVLVNGTPVPGASPAAGIRLPNLAAGASAAVAFTVNVSSLPSPAVLGNRASAAFTSGSFSGSAVSPLAETPVYQPVLNLLKSAGTSPVAAGSTLSYQIRVSNTGNISASATLTDLLPPEAAFIPNSVQIGSVPLPGYDPASGIPVGPLAPGDSTAVSFLVTVNAVPPSQRLVNQASAAYTFLLPDGRRLGGTAASNTLSVPVSSPQVSVVNSISASAAVTGDVLTITSVITNTGDAAAGQLVYSDPLPPNVTFLPGTVTVNGASLPNAVPASGILIGSLAPGGAVAVSFEVRVHMPNPTLISNQSSVSFTSGVFSSSSASNVTATPIIEPQIGLVKSASAAVATVGDTIVYTVVVANTGNLEASVTLTDPLPSGTTFSANSVIVGGLPLPGASPDSGIAVGVVPAGGAVTVTFSAVITSLPTPQFLNNQASAAYTYTTPDGRPLSGSALSNTITISVSAPNVSVTKVTGSTAATVGDVITYSVIVLNNGIAAVNNLQLTDPLAPEAAFVTGSVTVAGTPVPSANPSLGIPLSSLAPGASVTVTYNVRVNAVPSGAELLNQASVAFTSGAVSATALSARIAIPVYQPVLNVVKSAGTAQATVGDTVSYTLTVSNAGNYAASATLTDTLPAGSVFIPNSVLVNGLPLPQADPASGIAVGSIAPGSLVTVTFSVEITSLPVPQLLVNQGLASYTYTLPDGRTASGASSSNSVSLPVSSPNVSVVKTTGTSATTVGDTLIYSVIVTNNGIAAVNNLVLSDVVAAVTTFIPGSVTVAGEPRPSASPSAGIPLGSLTPGSSVTVAFSVSVTALPPDGTLTNQSSVSFTSGTLSSVTFSNTVSLPVYRPILSAAKSSSLSIATVGDTVVYTVNVANTGNYPASATLTDTIPAGAVLVPNSVLVGGIPVPGADPAAGIPLGSIAPGASLPVIFSAVIQTLPPSQQLANQAAVSLSYTLPDGRPFTASLASNTVLISVSSPNVTVVKSTAVADVVVGDTFTFGIAVTNNGIAAVDNVVLSDPIPAGTILVPGSVTVGGTARPSANPAAGISLGTLAPGATVQVAFNLNVTSLPSPAVLNNQASVSFTSGAFSGASYSNTVAVPVYQPILTLAKTASLANVTIGNTLTYSILITNGGNLSADVTLFDSIPAGATFVPNSVLLNNVPLPGVDPSGGIAVGPVAPGSPATVTLTVLAADSSPAPQQLVNQASSSYTYSPPDGRLLNGSAVSNSLAVPLSSPDVTVVKNTSVSNAVVGDIITYTIAVTNNGTAEVSNAVLIDPIPAGSQFVGGSVAVNGTPMPGESPATGVPIGTIAAGASVNVTFQVQVVAL</sequence>
<accession>A0A5J5FZD4</accession>
<dbReference type="Gene3D" id="2.60.40.740">
    <property type="match status" value="8"/>
</dbReference>
<keyword evidence="4" id="KW-1185">Reference proteome</keyword>
<evidence type="ECO:0000256" key="1">
    <source>
        <dbReference type="SAM" id="MobiDB-lite"/>
    </source>
</evidence>
<dbReference type="PANTHER" id="PTHR34819:SF3">
    <property type="entry name" value="CELL SURFACE PROTEIN"/>
    <property type="match status" value="1"/>
</dbReference>
<evidence type="ECO:0000313" key="3">
    <source>
        <dbReference type="EMBL" id="KAA8999671.1"/>
    </source>
</evidence>
<feature type="domain" description="DUF11" evidence="2">
    <location>
        <begin position="1126"/>
        <end position="1228"/>
    </location>
</feature>
<feature type="domain" description="DUF11" evidence="2">
    <location>
        <begin position="742"/>
        <end position="826"/>
    </location>
</feature>
<dbReference type="NCBIfam" id="TIGR01451">
    <property type="entry name" value="B_ant_repeat"/>
    <property type="match status" value="15"/>
</dbReference>
<proteinExistence type="predicted"/>
<evidence type="ECO:0000313" key="4">
    <source>
        <dbReference type="Proteomes" id="UP000367750"/>
    </source>
</evidence>
<feature type="domain" description="DUF11" evidence="2">
    <location>
        <begin position="997"/>
        <end position="1096"/>
    </location>
</feature>
<protein>
    <submittedName>
        <fullName evidence="3">DUF11 domain-containing protein</fullName>
    </submittedName>
</protein>
<dbReference type="EMBL" id="VYKK01000022">
    <property type="protein sequence ID" value="KAA8999671.1"/>
    <property type="molecule type" value="Genomic_DNA"/>
</dbReference>
<dbReference type="RefSeq" id="WP_150459103.1">
    <property type="nucleotide sequence ID" value="NZ_VYKK01000022.1"/>
</dbReference>
<gene>
    <name evidence="3" type="ORF">F4V43_15180</name>
</gene>
<dbReference type="OrthoDB" id="1751088at2"/>